<name>A0ABV1E3I9_9FIRM</name>
<keyword evidence="1" id="KW-1133">Transmembrane helix</keyword>
<protein>
    <recommendedName>
        <fullName evidence="4">DUF4153 domain-containing protein</fullName>
    </recommendedName>
</protein>
<evidence type="ECO:0000256" key="1">
    <source>
        <dbReference type="SAM" id="Phobius"/>
    </source>
</evidence>
<organism evidence="2 3">
    <name type="scientific">Pseudoflavonifractor intestinihominis</name>
    <dbReference type="NCBI Taxonomy" id="3133171"/>
    <lineage>
        <taxon>Bacteria</taxon>
        <taxon>Bacillati</taxon>
        <taxon>Bacillota</taxon>
        <taxon>Clostridia</taxon>
        <taxon>Eubacteriales</taxon>
        <taxon>Oscillospiraceae</taxon>
        <taxon>Pseudoflavonifractor</taxon>
    </lineage>
</organism>
<comment type="caution">
    <text evidence="2">The sequence shown here is derived from an EMBL/GenBank/DDBJ whole genome shotgun (WGS) entry which is preliminary data.</text>
</comment>
<evidence type="ECO:0008006" key="4">
    <source>
        <dbReference type="Google" id="ProtNLM"/>
    </source>
</evidence>
<feature type="transmembrane region" description="Helical" evidence="1">
    <location>
        <begin position="148"/>
        <end position="168"/>
    </location>
</feature>
<feature type="transmembrane region" description="Helical" evidence="1">
    <location>
        <begin position="119"/>
        <end position="136"/>
    </location>
</feature>
<dbReference type="RefSeq" id="WP_349230608.1">
    <property type="nucleotide sequence ID" value="NZ_JBBMFK010000001.1"/>
</dbReference>
<gene>
    <name evidence="2" type="ORF">WMO64_00130</name>
</gene>
<dbReference type="Proteomes" id="UP001464378">
    <property type="component" value="Unassembled WGS sequence"/>
</dbReference>
<evidence type="ECO:0000313" key="2">
    <source>
        <dbReference type="EMBL" id="MEQ2441875.1"/>
    </source>
</evidence>
<feature type="transmembrane region" description="Helical" evidence="1">
    <location>
        <begin position="174"/>
        <end position="195"/>
    </location>
</feature>
<keyword evidence="1" id="KW-0472">Membrane</keyword>
<keyword evidence="1" id="KW-0812">Transmembrane</keyword>
<evidence type="ECO:0000313" key="3">
    <source>
        <dbReference type="Proteomes" id="UP001464378"/>
    </source>
</evidence>
<feature type="transmembrane region" description="Helical" evidence="1">
    <location>
        <begin position="216"/>
        <end position="236"/>
    </location>
</feature>
<feature type="transmembrane region" description="Helical" evidence="1">
    <location>
        <begin position="55"/>
        <end position="72"/>
    </location>
</feature>
<feature type="transmembrane region" description="Helical" evidence="1">
    <location>
        <begin position="84"/>
        <end position="107"/>
    </location>
</feature>
<proteinExistence type="predicted"/>
<sequence>MDGPERRKKFDELLRDSLPELPPEDVVRQVSPWRRSMYLALAGLALENITINASGLNYILPAVGAFLLVLGLRPMRRENRQLAACWWTVVVRGLLVLVLIIQGATILRWPDGVDKGVTVLSYGLQMLQIFWLWRGLRAVRQRAGLEPGARAGGALLVWNILVILLGLVGWQGGLILGLVLVAAYGMILHSLFRLSREMEEAGYALRPAAVRLSDRALAVITGAVVAAGLAAGWLWGGQLPMDWTPLAETAAAEAEDIRQELAGLGFPETVLADLSEEDLEECRGALAVVWDQDDYPVNQGREIVTQEGNTTVYSTVYDVKELRITGVAVKLPGERERWKVFHHFRWVADPGWWGTEAIQLWPAWNLEMGWSQDKAVTGRLLCERDGRTWTAPYAFLGPVTYTSSGFFSSGQDQTDIFASFSLPRDGENARGYVTYVTAENGAGYLLDSWMNYVHQTSWRQYPVLTALEMHLKDGWHVDGAFRTVQFQILFSPSDGQTGFLGKE</sequence>
<accession>A0ABV1E3I9</accession>
<dbReference type="EMBL" id="JBBMFK010000001">
    <property type="protein sequence ID" value="MEQ2441875.1"/>
    <property type="molecule type" value="Genomic_DNA"/>
</dbReference>
<reference evidence="2 3" key="1">
    <citation type="submission" date="2024-03" db="EMBL/GenBank/DDBJ databases">
        <title>Human intestinal bacterial collection.</title>
        <authorList>
            <person name="Pauvert C."/>
            <person name="Hitch T.C.A."/>
            <person name="Clavel T."/>
        </authorList>
    </citation>
    <scope>NUCLEOTIDE SEQUENCE [LARGE SCALE GENOMIC DNA]</scope>
    <source>
        <strain evidence="2 3">CLA-AP-H29</strain>
    </source>
</reference>
<keyword evidence="3" id="KW-1185">Reference proteome</keyword>